<dbReference type="KEGG" id="foc:113217273"/>
<evidence type="ECO:0000313" key="1">
    <source>
        <dbReference type="Proteomes" id="UP000504606"/>
    </source>
</evidence>
<keyword evidence="1" id="KW-1185">Reference proteome</keyword>
<dbReference type="RefSeq" id="XP_026292875.1">
    <property type="nucleotide sequence ID" value="XM_026437090.2"/>
</dbReference>
<name>A0A6J1TMM4_FRAOC</name>
<evidence type="ECO:0000313" key="2">
    <source>
        <dbReference type="RefSeq" id="XP_026292875.1"/>
    </source>
</evidence>
<dbReference type="AlphaFoldDB" id="A0A6J1TMM4"/>
<reference evidence="2" key="1">
    <citation type="submission" date="2025-08" db="UniProtKB">
        <authorList>
            <consortium name="RefSeq"/>
        </authorList>
    </citation>
    <scope>IDENTIFICATION</scope>
    <source>
        <tissue evidence="2">Whole organism</tissue>
    </source>
</reference>
<organism evidence="1 2">
    <name type="scientific">Frankliniella occidentalis</name>
    <name type="common">Western flower thrips</name>
    <name type="synonym">Euthrips occidentalis</name>
    <dbReference type="NCBI Taxonomy" id="133901"/>
    <lineage>
        <taxon>Eukaryota</taxon>
        <taxon>Metazoa</taxon>
        <taxon>Ecdysozoa</taxon>
        <taxon>Arthropoda</taxon>
        <taxon>Hexapoda</taxon>
        <taxon>Insecta</taxon>
        <taxon>Pterygota</taxon>
        <taxon>Neoptera</taxon>
        <taxon>Paraneoptera</taxon>
        <taxon>Thysanoptera</taxon>
        <taxon>Terebrantia</taxon>
        <taxon>Thripoidea</taxon>
        <taxon>Thripidae</taxon>
        <taxon>Frankliniella</taxon>
    </lineage>
</organism>
<accession>A0A6J1TMM4</accession>
<proteinExistence type="predicted"/>
<dbReference type="OrthoDB" id="8186507at2759"/>
<gene>
    <name evidence="2" type="primary">LOC113217273</name>
</gene>
<sequence>MPVDEISSRAFTHDIYRRVQLAAAVLVIRSTPNGTSSEAHAADLQRKLKILWLSSPLSPGASQVNVSVDRHILFQLQELLAFRLNSVISESSHHSVTVCSQSQSVSYATKQSNDINQNEIWKMQAFSDHLHANRVKIQASANFIQAVIHLKALAEAQTTIPFDKYNTSVSLLCNRKSQVNFPYNFEESLFAHPLPSDDSGFCTTNDNVYKNTETVKGVASSVILYIVNSCNADELLQKSVESIIVQLRDIALKDDGIHLHDTINQWRGSAYHHAMVAFQSVFSGQQMNMHRTLPDQQLCLSILQEMLEHVSKKKYSSKDDYYLRENQTVMLFQLSHATNFWIQTLDSVFRKIEDLAQLVHWSDMSFEQSEGFTFHQENELICRMQSYLEELELGYFVFSLAKTFLKNTNHYIVREGGKQDSQRDQTQKNTPRTIGNLWRKHYSAEVNSFKVSGDKNETSEVKSKVNSWRHLLSNSFENNLFHNSLIAVTICDCLPLLTALDL</sequence>
<protein>
    <submittedName>
        <fullName evidence="2">Uncharacterized protein LOC113217273</fullName>
    </submittedName>
</protein>
<dbReference type="GeneID" id="113217273"/>
<dbReference type="Proteomes" id="UP000504606">
    <property type="component" value="Unplaced"/>
</dbReference>